<dbReference type="SUPFAM" id="SSF54909">
    <property type="entry name" value="Dimeric alpha+beta barrel"/>
    <property type="match status" value="1"/>
</dbReference>
<evidence type="ECO:0000313" key="2">
    <source>
        <dbReference type="Proteomes" id="UP000675880"/>
    </source>
</evidence>
<dbReference type="Proteomes" id="UP000675880">
    <property type="component" value="Unassembled WGS sequence"/>
</dbReference>
<gene>
    <name evidence="1" type="ORF">NSPZN2_70211</name>
</gene>
<name>A0ABM8SB36_9BACT</name>
<dbReference type="InterPro" id="IPR011008">
    <property type="entry name" value="Dimeric_a/b-barrel"/>
</dbReference>
<sequence>MKRIGINVLRAGAMGAWLLVAVVGGMPAVSGAETVREGEVTEVMTYVAAPGKEKAFDEARAAMFSFLKTQPGFVSVTGRQDLKDLKVHVDLSVWATRAQYTAASAALPEKLRSAFMGTVSEWKYFGLTQ</sequence>
<protein>
    <recommendedName>
        <fullName evidence="3">ABM domain-containing protein</fullName>
    </recommendedName>
</protein>
<reference evidence="1 2" key="1">
    <citation type="submission" date="2021-02" db="EMBL/GenBank/DDBJ databases">
        <authorList>
            <person name="Han P."/>
        </authorList>
    </citation>
    <scope>NUCLEOTIDE SEQUENCE [LARGE SCALE GENOMIC DNA]</scope>
    <source>
        <strain evidence="1">Candidatus Nitrospira sp. ZN2</strain>
    </source>
</reference>
<organism evidence="1 2">
    <name type="scientific">Nitrospira defluvii</name>
    <dbReference type="NCBI Taxonomy" id="330214"/>
    <lineage>
        <taxon>Bacteria</taxon>
        <taxon>Pseudomonadati</taxon>
        <taxon>Nitrospirota</taxon>
        <taxon>Nitrospiria</taxon>
        <taxon>Nitrospirales</taxon>
        <taxon>Nitrospiraceae</taxon>
        <taxon>Nitrospira</taxon>
    </lineage>
</organism>
<evidence type="ECO:0008006" key="3">
    <source>
        <dbReference type="Google" id="ProtNLM"/>
    </source>
</evidence>
<dbReference type="RefSeq" id="WP_213044147.1">
    <property type="nucleotide sequence ID" value="NZ_CAJNBJ010000020.1"/>
</dbReference>
<comment type="caution">
    <text evidence="1">The sequence shown here is derived from an EMBL/GenBank/DDBJ whole genome shotgun (WGS) entry which is preliminary data.</text>
</comment>
<accession>A0ABM8SB36</accession>
<dbReference type="EMBL" id="CAJNBJ010000020">
    <property type="protein sequence ID" value="CAE6798524.1"/>
    <property type="molecule type" value="Genomic_DNA"/>
</dbReference>
<keyword evidence="2" id="KW-1185">Reference proteome</keyword>
<proteinExistence type="predicted"/>
<evidence type="ECO:0000313" key="1">
    <source>
        <dbReference type="EMBL" id="CAE6798524.1"/>
    </source>
</evidence>
<dbReference type="Gene3D" id="3.30.70.100">
    <property type="match status" value="1"/>
</dbReference>